<dbReference type="PANTHER" id="PTHR11820">
    <property type="entry name" value="ACYLPYRUVASE"/>
    <property type="match status" value="1"/>
</dbReference>
<gene>
    <name evidence="3" type="ORF">CXU22_06055</name>
</gene>
<dbReference type="PANTHER" id="PTHR11820:SF112">
    <property type="entry name" value="FUMARYLACETOACETATE HYDROLASE FAMILY PROTEIN (AFU_ORTHOLOGUE AFUA_1G02370)-RELATED"/>
    <property type="match status" value="1"/>
</dbReference>
<dbReference type="GO" id="GO:0046872">
    <property type="term" value="F:metal ion binding"/>
    <property type="evidence" value="ECO:0007669"/>
    <property type="project" value="UniProtKB-KW"/>
</dbReference>
<dbReference type="AlphaFoldDB" id="A0A2N8HE00"/>
<comment type="caution">
    <text evidence="3">The sequence shown here is derived from an EMBL/GenBank/DDBJ whole genome shotgun (WGS) entry which is preliminary data.</text>
</comment>
<evidence type="ECO:0000313" key="3">
    <source>
        <dbReference type="EMBL" id="PNC18191.1"/>
    </source>
</evidence>
<evidence type="ECO:0000313" key="4">
    <source>
        <dbReference type="Proteomes" id="UP000236000"/>
    </source>
</evidence>
<accession>A0A2N8HE00</accession>
<proteinExistence type="predicted"/>
<dbReference type="RefSeq" id="WP_102713575.1">
    <property type="nucleotide sequence ID" value="NZ_PJKA01000010.1"/>
</dbReference>
<feature type="domain" description="Fumarylacetoacetase-like C-terminal" evidence="2">
    <location>
        <begin position="81"/>
        <end position="286"/>
    </location>
</feature>
<evidence type="ECO:0000259" key="2">
    <source>
        <dbReference type="Pfam" id="PF01557"/>
    </source>
</evidence>
<dbReference type="OrthoDB" id="9805307at2"/>
<dbReference type="SUPFAM" id="SSF56529">
    <property type="entry name" value="FAH"/>
    <property type="match status" value="1"/>
</dbReference>
<dbReference type="InterPro" id="IPR036663">
    <property type="entry name" value="Fumarylacetoacetase_C_sf"/>
</dbReference>
<dbReference type="GO" id="GO:0016829">
    <property type="term" value="F:lyase activity"/>
    <property type="evidence" value="ECO:0007669"/>
    <property type="project" value="UniProtKB-KW"/>
</dbReference>
<dbReference type="EMBL" id="PJKA01000010">
    <property type="protein sequence ID" value="PNC18191.1"/>
    <property type="molecule type" value="Genomic_DNA"/>
</dbReference>
<evidence type="ECO:0000256" key="1">
    <source>
        <dbReference type="ARBA" id="ARBA00022723"/>
    </source>
</evidence>
<sequence>MKIRFYLNDQAERIMALWSESRREYLVADSVFAEVDACICGETDSCGEEMKRIAAFLDNPAAKAVDPDWMIDTALPCSPSKLVCLGKSYAAHAKEFDDDPVQEPAIFLKSPSAITSCSDVVLYPPGCDKLDYEIELAVVIKNVLKNASPEEAARAISGYTLMCDYSERANQLEHGGQWTKGKSYDSFAPMGPTFISVEELGDGSGIPLELKVNGEVRQHGNTDGLIWPVPELLAYISRFMTLWPGDVVSTGTPAGVGMGMNPPQYLKPGDVVEWGSPAFGYASQAVVFDDEE</sequence>
<protein>
    <submittedName>
        <fullName evidence="3">Ureidoglycolate lyase</fullName>
    </submittedName>
</protein>
<dbReference type="Proteomes" id="UP000236000">
    <property type="component" value="Unassembled WGS sequence"/>
</dbReference>
<dbReference type="Gene3D" id="3.90.850.10">
    <property type="entry name" value="Fumarylacetoacetase-like, C-terminal domain"/>
    <property type="match status" value="1"/>
</dbReference>
<name>A0A2N8HE00_9BACT</name>
<reference evidence="3 4" key="1">
    <citation type="journal article" date="2017" name="BMC Genomics">
        <title>Genome sequencing of 39 Akkermansia muciniphila isolates reveals its population structure, genomic and functional diverisity, and global distribution in mammalian gut microbiotas.</title>
        <authorList>
            <person name="Guo X."/>
            <person name="Li S."/>
            <person name="Zhang J."/>
            <person name="Wu F."/>
            <person name="Li X."/>
            <person name="Wu D."/>
            <person name="Zhang M."/>
            <person name="Ou Z."/>
            <person name="Jie Z."/>
            <person name="Yan Q."/>
            <person name="Li P."/>
            <person name="Yi J."/>
            <person name="Peng Y."/>
        </authorList>
    </citation>
    <scope>NUCLEOTIDE SEQUENCE [LARGE SCALE GENOMIC DNA]</scope>
    <source>
        <strain evidence="3 4">GP24</strain>
    </source>
</reference>
<organism evidence="3 4">
    <name type="scientific">Akkermansia muciniphila</name>
    <dbReference type="NCBI Taxonomy" id="239935"/>
    <lineage>
        <taxon>Bacteria</taxon>
        <taxon>Pseudomonadati</taxon>
        <taxon>Verrucomicrobiota</taxon>
        <taxon>Verrucomicrobiia</taxon>
        <taxon>Verrucomicrobiales</taxon>
        <taxon>Akkermansiaceae</taxon>
        <taxon>Akkermansia</taxon>
    </lineage>
</organism>
<dbReference type="Pfam" id="PF01557">
    <property type="entry name" value="FAA_hydrolase"/>
    <property type="match status" value="1"/>
</dbReference>
<keyword evidence="3" id="KW-0456">Lyase</keyword>
<keyword evidence="1" id="KW-0479">Metal-binding</keyword>
<dbReference type="InterPro" id="IPR011234">
    <property type="entry name" value="Fumarylacetoacetase-like_C"/>
</dbReference>